<dbReference type="InterPro" id="IPR009061">
    <property type="entry name" value="DNA-bd_dom_put_sf"/>
</dbReference>
<protein>
    <recommendedName>
        <fullName evidence="1">Helix-turn-helix domain-containing protein</fullName>
    </recommendedName>
</protein>
<dbReference type="Gene3D" id="1.10.10.10">
    <property type="entry name" value="Winged helix-like DNA-binding domain superfamily/Winged helix DNA-binding domain"/>
    <property type="match status" value="1"/>
</dbReference>
<dbReference type="KEGG" id="msea:METESE_31140"/>
<dbReference type="InterPro" id="IPR041657">
    <property type="entry name" value="HTH_17"/>
</dbReference>
<proteinExistence type="predicted"/>
<dbReference type="Proteomes" id="UP001228113">
    <property type="component" value="Chromosome"/>
</dbReference>
<keyword evidence="3" id="KW-1185">Reference proteome</keyword>
<dbReference type="RefSeq" id="WP_394365858.1">
    <property type="nucleotide sequence ID" value="NZ_AP027081.1"/>
</dbReference>
<sequence length="70" mass="8040">MASTTPAFTLLDTEAAASLLGVSRHTLEDWRWKRLGPPWIRISRSCVRYDLDALRRWLSEHTVEEITVAS</sequence>
<organism evidence="2 3">
    <name type="scientific">Mesoterricola sediminis</name>
    <dbReference type="NCBI Taxonomy" id="2927980"/>
    <lineage>
        <taxon>Bacteria</taxon>
        <taxon>Pseudomonadati</taxon>
        <taxon>Acidobacteriota</taxon>
        <taxon>Holophagae</taxon>
        <taxon>Holophagales</taxon>
        <taxon>Holophagaceae</taxon>
        <taxon>Mesoterricola</taxon>
    </lineage>
</organism>
<dbReference type="EMBL" id="AP027081">
    <property type="protein sequence ID" value="BDU78156.1"/>
    <property type="molecule type" value="Genomic_DNA"/>
</dbReference>
<dbReference type="InterPro" id="IPR036388">
    <property type="entry name" value="WH-like_DNA-bd_sf"/>
</dbReference>
<dbReference type="SUPFAM" id="SSF46955">
    <property type="entry name" value="Putative DNA-binding domain"/>
    <property type="match status" value="1"/>
</dbReference>
<evidence type="ECO:0000313" key="3">
    <source>
        <dbReference type="Proteomes" id="UP001228113"/>
    </source>
</evidence>
<evidence type="ECO:0000313" key="2">
    <source>
        <dbReference type="EMBL" id="BDU78156.1"/>
    </source>
</evidence>
<evidence type="ECO:0000259" key="1">
    <source>
        <dbReference type="Pfam" id="PF12728"/>
    </source>
</evidence>
<reference evidence="2" key="1">
    <citation type="journal article" date="2023" name="Int. J. Syst. Evol. Microbiol.">
        <title>Mesoterricola silvestris gen. nov., sp. nov., Mesoterricola sediminis sp. nov., Geothrix oryzae sp. nov., Geothrix edaphica sp. nov., Geothrix rubra sp. nov., and Geothrix limicola sp. nov., six novel members of Acidobacteriota isolated from soils.</title>
        <authorList>
            <person name="Itoh H."/>
            <person name="Sugisawa Y."/>
            <person name="Mise K."/>
            <person name="Xu Z."/>
            <person name="Kuniyasu M."/>
            <person name="Ushijima N."/>
            <person name="Kawano K."/>
            <person name="Kobayashi E."/>
            <person name="Shiratori Y."/>
            <person name="Masuda Y."/>
            <person name="Senoo K."/>
        </authorList>
    </citation>
    <scope>NUCLEOTIDE SEQUENCE</scope>
    <source>
        <strain evidence="2">W786</strain>
    </source>
</reference>
<dbReference type="AlphaFoldDB" id="A0AA48KDF6"/>
<feature type="domain" description="Helix-turn-helix" evidence="1">
    <location>
        <begin position="10"/>
        <end position="61"/>
    </location>
</feature>
<dbReference type="Pfam" id="PF12728">
    <property type="entry name" value="HTH_17"/>
    <property type="match status" value="1"/>
</dbReference>
<accession>A0AA48KDF6</accession>
<name>A0AA48KDF6_9BACT</name>
<gene>
    <name evidence="2" type="ORF">METESE_31140</name>
</gene>